<dbReference type="RefSeq" id="WP_183986959.1">
    <property type="nucleotide sequence ID" value="NZ_JACIEV010000012.1"/>
</dbReference>
<reference evidence="7 8" key="1">
    <citation type="submission" date="2020-08" db="EMBL/GenBank/DDBJ databases">
        <title>Genomic Encyclopedia of Type Strains, Phase IV (KMG-IV): sequencing the most valuable type-strain genomes for metagenomic binning, comparative biology and taxonomic classification.</title>
        <authorList>
            <person name="Goeker M."/>
        </authorList>
    </citation>
    <scope>NUCLEOTIDE SEQUENCE [LARGE SCALE GENOMIC DNA]</scope>
    <source>
        <strain evidence="7 8">YC6723</strain>
    </source>
</reference>
<evidence type="ECO:0000256" key="4">
    <source>
        <dbReference type="ARBA" id="ARBA00023136"/>
    </source>
</evidence>
<dbReference type="Proteomes" id="UP000529795">
    <property type="component" value="Unassembled WGS sequence"/>
</dbReference>
<evidence type="ECO:0000313" key="8">
    <source>
        <dbReference type="Proteomes" id="UP000529795"/>
    </source>
</evidence>
<dbReference type="InterPro" id="IPR006260">
    <property type="entry name" value="TonB/TolA_C"/>
</dbReference>
<keyword evidence="8" id="KW-1185">Reference proteome</keyword>
<keyword evidence="4" id="KW-0472">Membrane</keyword>
<dbReference type="EMBL" id="JACIEV010000012">
    <property type="protein sequence ID" value="MBB4155447.1"/>
    <property type="molecule type" value="Genomic_DNA"/>
</dbReference>
<evidence type="ECO:0000256" key="3">
    <source>
        <dbReference type="ARBA" id="ARBA00022989"/>
    </source>
</evidence>
<accession>A0A840FIC6</accession>
<name>A0A840FIC6_9SPHN</name>
<gene>
    <name evidence="7" type="ORF">GGQ80_003370</name>
</gene>
<evidence type="ECO:0000256" key="5">
    <source>
        <dbReference type="SAM" id="SignalP"/>
    </source>
</evidence>
<proteinExistence type="predicted"/>
<dbReference type="Gene3D" id="3.30.1150.10">
    <property type="match status" value="1"/>
</dbReference>
<feature type="chain" id="PRO_5032549419" evidence="5">
    <location>
        <begin position="25"/>
        <end position="171"/>
    </location>
</feature>
<evidence type="ECO:0000259" key="6">
    <source>
        <dbReference type="PROSITE" id="PS52015"/>
    </source>
</evidence>
<feature type="domain" description="TonB C-terminal" evidence="6">
    <location>
        <begin position="40"/>
        <end position="136"/>
    </location>
</feature>
<evidence type="ECO:0000313" key="7">
    <source>
        <dbReference type="EMBL" id="MBB4155447.1"/>
    </source>
</evidence>
<sequence length="171" mass="18316">MKPIVILLTAIAVLFPASSSAKQAGDDITVRANPVTPAQWSAAVARRLDRAMASVAAPIAGFHIDGIVTVRFAADRANRPKDLVVARPSGHSMLDRLALRAIARMGTMPEMPASIASGQHVRANLVFATDWESYDRMVEQLRREALFNSLAQRRGDTDTVLVVGTIAASGN</sequence>
<dbReference type="NCBIfam" id="TIGR01352">
    <property type="entry name" value="tonB_Cterm"/>
    <property type="match status" value="1"/>
</dbReference>
<protein>
    <submittedName>
        <fullName evidence="7">TonB family protein</fullName>
    </submittedName>
</protein>
<dbReference type="AlphaFoldDB" id="A0A840FIC6"/>
<evidence type="ECO:0000256" key="1">
    <source>
        <dbReference type="ARBA" id="ARBA00004167"/>
    </source>
</evidence>
<keyword evidence="3" id="KW-1133">Transmembrane helix</keyword>
<comment type="caution">
    <text evidence="7">The sequence shown here is derived from an EMBL/GenBank/DDBJ whole genome shotgun (WGS) entry which is preliminary data.</text>
</comment>
<evidence type="ECO:0000256" key="2">
    <source>
        <dbReference type="ARBA" id="ARBA00022692"/>
    </source>
</evidence>
<comment type="subcellular location">
    <subcellularLocation>
        <location evidence="1">Membrane</location>
        <topology evidence="1">Single-pass membrane protein</topology>
    </subcellularLocation>
</comment>
<dbReference type="SUPFAM" id="SSF74653">
    <property type="entry name" value="TolA/TonB C-terminal domain"/>
    <property type="match status" value="1"/>
</dbReference>
<dbReference type="Pfam" id="PF03544">
    <property type="entry name" value="TonB_C"/>
    <property type="match status" value="1"/>
</dbReference>
<dbReference type="InterPro" id="IPR037682">
    <property type="entry name" value="TonB_C"/>
</dbReference>
<dbReference type="GO" id="GO:0055085">
    <property type="term" value="P:transmembrane transport"/>
    <property type="evidence" value="ECO:0007669"/>
    <property type="project" value="InterPro"/>
</dbReference>
<keyword evidence="2" id="KW-0812">Transmembrane</keyword>
<feature type="signal peptide" evidence="5">
    <location>
        <begin position="1"/>
        <end position="24"/>
    </location>
</feature>
<organism evidence="7 8">
    <name type="scientific">Sphingomonas jinjuensis</name>
    <dbReference type="NCBI Taxonomy" id="535907"/>
    <lineage>
        <taxon>Bacteria</taxon>
        <taxon>Pseudomonadati</taxon>
        <taxon>Pseudomonadota</taxon>
        <taxon>Alphaproteobacteria</taxon>
        <taxon>Sphingomonadales</taxon>
        <taxon>Sphingomonadaceae</taxon>
        <taxon>Sphingomonas</taxon>
    </lineage>
</organism>
<keyword evidence="5" id="KW-0732">Signal</keyword>
<dbReference type="GO" id="GO:0016020">
    <property type="term" value="C:membrane"/>
    <property type="evidence" value="ECO:0007669"/>
    <property type="project" value="UniProtKB-SubCell"/>
</dbReference>
<dbReference type="PROSITE" id="PS52015">
    <property type="entry name" value="TONB_CTD"/>
    <property type="match status" value="1"/>
</dbReference>